<dbReference type="GO" id="GO:0042276">
    <property type="term" value="P:error-prone translesion synthesis"/>
    <property type="evidence" value="ECO:0007669"/>
    <property type="project" value="TreeGrafter"/>
</dbReference>
<evidence type="ECO:0000256" key="4">
    <source>
        <dbReference type="ARBA" id="ARBA00023204"/>
    </source>
</evidence>
<dbReference type="AlphaFoldDB" id="A0A0J5LUL9"/>
<proteinExistence type="inferred from homology"/>
<dbReference type="InterPro" id="IPR036775">
    <property type="entry name" value="DNA_pol_Y-fam_lit_finger_sf"/>
</dbReference>
<keyword evidence="8" id="KW-1185">Reference proteome</keyword>
<dbReference type="NCBIfam" id="NF002955">
    <property type="entry name" value="PRK03609.1"/>
    <property type="match status" value="1"/>
</dbReference>
<dbReference type="EC" id="2.7.7.7" evidence="7"/>
<evidence type="ECO:0000256" key="3">
    <source>
        <dbReference type="ARBA" id="ARBA00023199"/>
    </source>
</evidence>
<keyword evidence="3" id="KW-0741">SOS mutagenesis</keyword>
<dbReference type="Gene3D" id="3.40.1170.60">
    <property type="match status" value="1"/>
</dbReference>
<dbReference type="eggNOG" id="COG0389">
    <property type="taxonomic scope" value="Bacteria"/>
</dbReference>
<sequence>MFALVDVNNFYASCETVFRPDLQGRPVVVVSNNDGCIISRSAEAKALGIGMASPYFKIKEELRRRGVTVFSSNYALYADLSARVMDTLAEMSPRVEIYSIDEAFVNVSDISRCMPLAEFGHQVRSRIFQHTGLKVGVGIAPTKTLAKLANYAAKRWPESGGVVDLSSPVRQRKVLERTPVGEVWGVGRRISKKLELLGIQWALDLATCSPWVIRKHFNVVLERTARELRGEVCLAQEEFVPTKQQIVCSRSFGYRITQYEEMRQAICTYAERAAEKLRQEKQFCRFISVFIRTSPHADGECYYARQAATTLMLPTNDTRDIIHAATGALDRIWQPGHRYMKAGVMLADFYSSGVAQPDLFDSRTPWANSAALMHIVDEINRKGRGRIWFAGQGCEKAWSMKREMLSPGYTTRFAELPRVR</sequence>
<dbReference type="InterPro" id="IPR043128">
    <property type="entry name" value="Rev_trsase/Diguanyl_cyclase"/>
</dbReference>
<dbReference type="InterPro" id="IPR043502">
    <property type="entry name" value="DNA/RNA_pol_sf"/>
</dbReference>
<dbReference type="PROSITE" id="PS50173">
    <property type="entry name" value="UMUC"/>
    <property type="match status" value="1"/>
</dbReference>
<evidence type="ECO:0000313" key="8">
    <source>
        <dbReference type="Proteomes" id="UP000036196"/>
    </source>
</evidence>
<evidence type="ECO:0000256" key="5">
    <source>
        <dbReference type="ARBA" id="ARBA00023236"/>
    </source>
</evidence>
<keyword evidence="5" id="KW-0742">SOS response</keyword>
<dbReference type="EMBL" id="LDZF01000020">
    <property type="protein sequence ID" value="KMK12201.1"/>
    <property type="molecule type" value="Genomic_DNA"/>
</dbReference>
<reference evidence="7 8" key="1">
    <citation type="submission" date="2015-05" db="EMBL/GenBank/DDBJ databases">
        <title>Genome sequences of Pluralibacter gergoviae.</title>
        <authorList>
            <person name="Greninger A.L."/>
            <person name="Miller S."/>
        </authorList>
    </citation>
    <scope>NUCLEOTIDE SEQUENCE [LARGE SCALE GENOMIC DNA]</scope>
    <source>
        <strain evidence="7 8">JS81F13</strain>
    </source>
</reference>
<evidence type="ECO:0000259" key="6">
    <source>
        <dbReference type="PROSITE" id="PS50173"/>
    </source>
</evidence>
<keyword evidence="7" id="KW-0548">Nucleotidyltransferase</keyword>
<evidence type="ECO:0000256" key="1">
    <source>
        <dbReference type="ARBA" id="ARBA00010945"/>
    </source>
</evidence>
<dbReference type="GO" id="GO:0003887">
    <property type="term" value="F:DNA-directed DNA polymerase activity"/>
    <property type="evidence" value="ECO:0007669"/>
    <property type="project" value="UniProtKB-EC"/>
</dbReference>
<feature type="domain" description="UmuC" evidence="6">
    <location>
        <begin position="2"/>
        <end position="187"/>
    </location>
</feature>
<keyword evidence="7" id="KW-0808">Transferase</keyword>
<dbReference type="InterPro" id="IPR025188">
    <property type="entry name" value="DUF4113"/>
</dbReference>
<name>A0A0J5LUL9_PLUGE</name>
<keyword evidence="4" id="KW-0234">DNA repair</keyword>
<dbReference type="Gene3D" id="3.30.70.270">
    <property type="match status" value="1"/>
</dbReference>
<dbReference type="GO" id="GO:0005829">
    <property type="term" value="C:cytosol"/>
    <property type="evidence" value="ECO:0007669"/>
    <property type="project" value="TreeGrafter"/>
</dbReference>
<dbReference type="SUPFAM" id="SSF100879">
    <property type="entry name" value="Lesion bypass DNA polymerase (Y-family), little finger domain"/>
    <property type="match status" value="1"/>
</dbReference>
<dbReference type="STRING" id="61647.LG71_16160"/>
<dbReference type="Pfam" id="PF11799">
    <property type="entry name" value="IMS_C"/>
    <property type="match status" value="1"/>
</dbReference>
<keyword evidence="2" id="KW-0227">DNA damage</keyword>
<organism evidence="7 8">
    <name type="scientific">Pluralibacter gergoviae</name>
    <name type="common">Enterobacter gergoviae</name>
    <dbReference type="NCBI Taxonomy" id="61647"/>
    <lineage>
        <taxon>Bacteria</taxon>
        <taxon>Pseudomonadati</taxon>
        <taxon>Pseudomonadota</taxon>
        <taxon>Gammaproteobacteria</taxon>
        <taxon>Enterobacterales</taxon>
        <taxon>Enterobacteriaceae</taxon>
        <taxon>Pluralibacter</taxon>
    </lineage>
</organism>
<dbReference type="PATRIC" id="fig|61647.15.peg.2044"/>
<comment type="similarity">
    <text evidence="1">Belongs to the DNA polymerase type-Y family.</text>
</comment>
<accession>A0A0J5LUL9</accession>
<dbReference type="Pfam" id="PF00817">
    <property type="entry name" value="IMS"/>
    <property type="match status" value="1"/>
</dbReference>
<dbReference type="RefSeq" id="WP_048279903.1">
    <property type="nucleotide sequence ID" value="NZ_LDZF01000020.1"/>
</dbReference>
<dbReference type="PANTHER" id="PTHR11076">
    <property type="entry name" value="DNA REPAIR POLYMERASE UMUC / TRANSFERASE FAMILY MEMBER"/>
    <property type="match status" value="1"/>
</dbReference>
<dbReference type="PANTHER" id="PTHR11076:SF34">
    <property type="entry name" value="PROTEIN UMUC"/>
    <property type="match status" value="1"/>
</dbReference>
<protein>
    <submittedName>
        <fullName evidence="7">DNA polymerase V subunit UmuC</fullName>
        <ecNumber evidence="7">2.7.7.7</ecNumber>
    </submittedName>
</protein>
<dbReference type="GO" id="GO:0009432">
    <property type="term" value="P:SOS response"/>
    <property type="evidence" value="ECO:0007669"/>
    <property type="project" value="UniProtKB-KW"/>
</dbReference>
<dbReference type="InterPro" id="IPR050116">
    <property type="entry name" value="DNA_polymerase-Y"/>
</dbReference>
<evidence type="ECO:0000256" key="2">
    <source>
        <dbReference type="ARBA" id="ARBA00022763"/>
    </source>
</evidence>
<dbReference type="CDD" id="cd01700">
    <property type="entry name" value="PolY_Pol_V_umuC"/>
    <property type="match status" value="1"/>
</dbReference>
<dbReference type="Gene3D" id="3.30.1490.100">
    <property type="entry name" value="DNA polymerase, Y-family, little finger domain"/>
    <property type="match status" value="1"/>
</dbReference>
<evidence type="ECO:0000313" key="7">
    <source>
        <dbReference type="EMBL" id="KMK12201.1"/>
    </source>
</evidence>
<dbReference type="GO" id="GO:0006281">
    <property type="term" value="P:DNA repair"/>
    <property type="evidence" value="ECO:0007669"/>
    <property type="project" value="UniProtKB-KW"/>
</dbReference>
<gene>
    <name evidence="7" type="ORF">ABW06_17610</name>
</gene>
<dbReference type="Pfam" id="PF13438">
    <property type="entry name" value="DUF4113"/>
    <property type="match status" value="1"/>
</dbReference>
<dbReference type="GO" id="GO:0003684">
    <property type="term" value="F:damaged DNA binding"/>
    <property type="evidence" value="ECO:0007669"/>
    <property type="project" value="InterPro"/>
</dbReference>
<dbReference type="InterPro" id="IPR017961">
    <property type="entry name" value="DNA_pol_Y-fam_little_finger"/>
</dbReference>
<dbReference type="SUPFAM" id="SSF56672">
    <property type="entry name" value="DNA/RNA polymerases"/>
    <property type="match status" value="1"/>
</dbReference>
<comment type="caution">
    <text evidence="7">The sequence shown here is derived from an EMBL/GenBank/DDBJ whole genome shotgun (WGS) entry which is preliminary data.</text>
</comment>
<dbReference type="Gene3D" id="1.10.150.20">
    <property type="entry name" value="5' to 3' exonuclease, C-terminal subdomain"/>
    <property type="match status" value="1"/>
</dbReference>
<dbReference type="Proteomes" id="UP000036196">
    <property type="component" value="Unassembled WGS sequence"/>
</dbReference>
<dbReference type="InterPro" id="IPR001126">
    <property type="entry name" value="UmuC"/>
</dbReference>